<dbReference type="Proteomes" id="UP000322667">
    <property type="component" value="Chromosome D03"/>
</dbReference>
<sequence>MKRRPQGPSNLAQTPMTTERAEVQPQGVRSSGRGWGDVARSVQRLVAEGLAAAPRSSRVPCC</sequence>
<feature type="region of interest" description="Disordered" evidence="1">
    <location>
        <begin position="1"/>
        <end position="36"/>
    </location>
</feature>
<feature type="compositionally biased region" description="Polar residues" evidence="1">
    <location>
        <begin position="7"/>
        <end position="17"/>
    </location>
</feature>
<evidence type="ECO:0000256" key="1">
    <source>
        <dbReference type="SAM" id="MobiDB-lite"/>
    </source>
</evidence>
<organism evidence="2 3">
    <name type="scientific">Gossypium tomentosum</name>
    <name type="common">Hawaiian cotton</name>
    <name type="synonym">Gossypium sandvicense</name>
    <dbReference type="NCBI Taxonomy" id="34277"/>
    <lineage>
        <taxon>Eukaryota</taxon>
        <taxon>Viridiplantae</taxon>
        <taxon>Streptophyta</taxon>
        <taxon>Embryophyta</taxon>
        <taxon>Tracheophyta</taxon>
        <taxon>Spermatophyta</taxon>
        <taxon>Magnoliopsida</taxon>
        <taxon>eudicotyledons</taxon>
        <taxon>Gunneridae</taxon>
        <taxon>Pentapetalae</taxon>
        <taxon>rosids</taxon>
        <taxon>malvids</taxon>
        <taxon>Malvales</taxon>
        <taxon>Malvaceae</taxon>
        <taxon>Malvoideae</taxon>
        <taxon>Gossypium</taxon>
    </lineage>
</organism>
<gene>
    <name evidence="2" type="ORF">ES332_D03G060900v1</name>
</gene>
<accession>A0A5D2LJA9</accession>
<evidence type="ECO:0000313" key="3">
    <source>
        <dbReference type="Proteomes" id="UP000322667"/>
    </source>
</evidence>
<dbReference type="AlphaFoldDB" id="A0A5D2LJA9"/>
<name>A0A5D2LJA9_GOSTO</name>
<protein>
    <submittedName>
        <fullName evidence="2">Uncharacterized protein</fullName>
    </submittedName>
</protein>
<evidence type="ECO:0000313" key="2">
    <source>
        <dbReference type="EMBL" id="TYH79395.1"/>
    </source>
</evidence>
<proteinExistence type="predicted"/>
<keyword evidence="3" id="KW-1185">Reference proteome</keyword>
<reference evidence="2 3" key="1">
    <citation type="submission" date="2019-07" db="EMBL/GenBank/DDBJ databases">
        <title>WGS assembly of Gossypium tomentosum.</title>
        <authorList>
            <person name="Chen Z.J."/>
            <person name="Sreedasyam A."/>
            <person name="Ando A."/>
            <person name="Song Q."/>
            <person name="De L."/>
            <person name="Hulse-Kemp A."/>
            <person name="Ding M."/>
            <person name="Ye W."/>
            <person name="Kirkbride R."/>
            <person name="Jenkins J."/>
            <person name="Plott C."/>
            <person name="Lovell J."/>
            <person name="Lin Y.-M."/>
            <person name="Vaughn R."/>
            <person name="Liu B."/>
            <person name="Li W."/>
            <person name="Simpson S."/>
            <person name="Scheffler B."/>
            <person name="Saski C."/>
            <person name="Grover C."/>
            <person name="Hu G."/>
            <person name="Conover J."/>
            <person name="Carlson J."/>
            <person name="Shu S."/>
            <person name="Boston L."/>
            <person name="Williams M."/>
            <person name="Peterson D."/>
            <person name="Mcgee K."/>
            <person name="Jones D."/>
            <person name="Wendel J."/>
            <person name="Stelly D."/>
            <person name="Grimwood J."/>
            <person name="Schmutz J."/>
        </authorList>
    </citation>
    <scope>NUCLEOTIDE SEQUENCE [LARGE SCALE GENOMIC DNA]</scope>
    <source>
        <strain evidence="2">7179.01</strain>
    </source>
</reference>
<dbReference type="EMBL" id="CM017625">
    <property type="protein sequence ID" value="TYH79395.1"/>
    <property type="molecule type" value="Genomic_DNA"/>
</dbReference>